<organism evidence="2">
    <name type="scientific">hydrothermal vent metagenome</name>
    <dbReference type="NCBI Taxonomy" id="652676"/>
    <lineage>
        <taxon>unclassified sequences</taxon>
        <taxon>metagenomes</taxon>
        <taxon>ecological metagenomes</taxon>
    </lineage>
</organism>
<dbReference type="AlphaFoldDB" id="A0A3B0VJ34"/>
<gene>
    <name evidence="2" type="ORF">MNBD_CHLOROFLEXI01-4057</name>
</gene>
<feature type="region of interest" description="Disordered" evidence="1">
    <location>
        <begin position="32"/>
        <end position="55"/>
    </location>
</feature>
<evidence type="ECO:0000313" key="2">
    <source>
        <dbReference type="EMBL" id="VAW42941.1"/>
    </source>
</evidence>
<reference evidence="2" key="1">
    <citation type="submission" date="2018-06" db="EMBL/GenBank/DDBJ databases">
        <authorList>
            <person name="Zhirakovskaya E."/>
        </authorList>
    </citation>
    <scope>NUCLEOTIDE SEQUENCE</scope>
</reference>
<dbReference type="EMBL" id="UOEU01000987">
    <property type="protein sequence ID" value="VAW42941.1"/>
    <property type="molecule type" value="Genomic_DNA"/>
</dbReference>
<proteinExistence type="predicted"/>
<name>A0A3B0VJ34_9ZZZZ</name>
<accession>A0A3B0VJ34</accession>
<sequence length="589" mass="65775">MNRKKYLLGALASLTVVAAGTFAFVNQSNNSEPEPIAAVTNSDSTEGLPEAEASPEVADLPVLPALEGNQAGGFGGGGDTAITQAESIAFDESAALEFDESSFIYTDPFSGTTFILNSPLPTEPLLASVLQSVPTETITVEEAEELATRFGFSGPLYREQYPFFDEAFEETFDVPDYEQPIIYRAFDGSRELTIDPWGVYYSDNIADASVINDYANLLPFEQAAPIAEAFLNERGLLDFEYEVQQIWGSDVNFVRKIDGQPVNQPEITVGVSQDGRIFFVSYQALRNGEILGRYPLISAEAAWEILQNGVVENNIPYSYSAGPEEIAFTEPTLPFEDPYADLFQFWMREYAPSDTVHLYEWPIVYLPVDGDAQPRIQIRNYVLQADDATLNAMIERVGQQIHAWGQVGPNGDTLAVAGWEVVDQNNNTVSGPGIISRQGELVLFNNEENGRTYIIPDAPVNLEDGLEVYLFAWAARDLGQEYLVLDWENIEKIIEYPEEFLEEPVIEEPEIVGEGDFYEPFAYELFTVNKVSLTYYTSYVWPDDEDGEFRYGGQPTVIIQPTWNFSGETDTGEFVEFFVQATEAQYLNR</sequence>
<evidence type="ECO:0000256" key="1">
    <source>
        <dbReference type="SAM" id="MobiDB-lite"/>
    </source>
</evidence>
<protein>
    <submittedName>
        <fullName evidence="2">Uncharacterized protein</fullName>
    </submittedName>
</protein>